<sequence length="143" mass="16044">MFLLDQDDRILTRDNTIGRLGGIEGSLRSDLDLRLQHPRWQWLPDLVRSPHSTLFTDLKRILPQDDVSSSDQPIPEYSPSKDDYKDSSLTSNSIAEPDFAPTRYIVVPRAGSRERDNKGVDETVLSGGLVEMTGDIPKHASLI</sequence>
<name>A0A2H3CUR4_ARMGA</name>
<gene>
    <name evidence="2" type="ORF">ARMGADRAFT_1092180</name>
</gene>
<dbReference type="AlphaFoldDB" id="A0A2H3CUR4"/>
<reference evidence="3" key="1">
    <citation type="journal article" date="2017" name="Nat. Ecol. Evol.">
        <title>Genome expansion and lineage-specific genetic innovations in the forest pathogenic fungi Armillaria.</title>
        <authorList>
            <person name="Sipos G."/>
            <person name="Prasanna A.N."/>
            <person name="Walter M.C."/>
            <person name="O'Connor E."/>
            <person name="Balint B."/>
            <person name="Krizsan K."/>
            <person name="Kiss B."/>
            <person name="Hess J."/>
            <person name="Varga T."/>
            <person name="Slot J."/>
            <person name="Riley R."/>
            <person name="Boka B."/>
            <person name="Rigling D."/>
            <person name="Barry K."/>
            <person name="Lee J."/>
            <person name="Mihaltcheva S."/>
            <person name="LaButti K."/>
            <person name="Lipzen A."/>
            <person name="Waldron R."/>
            <person name="Moloney N.M."/>
            <person name="Sperisen C."/>
            <person name="Kredics L."/>
            <person name="Vagvoelgyi C."/>
            <person name="Patrignani A."/>
            <person name="Fitzpatrick D."/>
            <person name="Nagy I."/>
            <person name="Doyle S."/>
            <person name="Anderson J.B."/>
            <person name="Grigoriev I.V."/>
            <person name="Gueldener U."/>
            <person name="Muensterkoetter M."/>
            <person name="Nagy L.G."/>
        </authorList>
    </citation>
    <scope>NUCLEOTIDE SEQUENCE [LARGE SCALE GENOMIC DNA]</scope>
    <source>
        <strain evidence="3">Ar21-2</strain>
    </source>
</reference>
<protein>
    <submittedName>
        <fullName evidence="2">Uncharacterized protein</fullName>
    </submittedName>
</protein>
<organism evidence="2 3">
    <name type="scientific">Armillaria gallica</name>
    <name type="common">Bulbous honey fungus</name>
    <name type="synonym">Armillaria bulbosa</name>
    <dbReference type="NCBI Taxonomy" id="47427"/>
    <lineage>
        <taxon>Eukaryota</taxon>
        <taxon>Fungi</taxon>
        <taxon>Dikarya</taxon>
        <taxon>Basidiomycota</taxon>
        <taxon>Agaricomycotina</taxon>
        <taxon>Agaricomycetes</taxon>
        <taxon>Agaricomycetidae</taxon>
        <taxon>Agaricales</taxon>
        <taxon>Marasmiineae</taxon>
        <taxon>Physalacriaceae</taxon>
        <taxon>Armillaria</taxon>
    </lineage>
</organism>
<keyword evidence="3" id="KW-1185">Reference proteome</keyword>
<evidence type="ECO:0000256" key="1">
    <source>
        <dbReference type="SAM" id="MobiDB-lite"/>
    </source>
</evidence>
<dbReference type="Proteomes" id="UP000217790">
    <property type="component" value="Unassembled WGS sequence"/>
</dbReference>
<feature type="region of interest" description="Disordered" evidence="1">
    <location>
        <begin position="65"/>
        <end position="96"/>
    </location>
</feature>
<dbReference type="EMBL" id="KZ293744">
    <property type="protein sequence ID" value="PBK80497.1"/>
    <property type="molecule type" value="Genomic_DNA"/>
</dbReference>
<accession>A0A2H3CUR4</accession>
<dbReference type="InParanoid" id="A0A2H3CUR4"/>
<proteinExistence type="predicted"/>
<evidence type="ECO:0000313" key="2">
    <source>
        <dbReference type="EMBL" id="PBK80497.1"/>
    </source>
</evidence>
<evidence type="ECO:0000313" key="3">
    <source>
        <dbReference type="Proteomes" id="UP000217790"/>
    </source>
</evidence>